<proteinExistence type="predicted"/>
<evidence type="ECO:0000259" key="1">
    <source>
        <dbReference type="PROSITE" id="PS50943"/>
    </source>
</evidence>
<dbReference type="GO" id="GO:0003677">
    <property type="term" value="F:DNA binding"/>
    <property type="evidence" value="ECO:0007669"/>
    <property type="project" value="InterPro"/>
</dbReference>
<accession>A0A9D5LYJ0</accession>
<evidence type="ECO:0000313" key="2">
    <source>
        <dbReference type="EMBL" id="MBE5039247.1"/>
    </source>
</evidence>
<sequence length="94" mass="10459">MAEKAGIGSAQQISNIERGLAGFSVSRLKKICKALDIEADYLLFGITPSNTETILHQYLEKMTPSQMENLLEIVKVYAKSCGIEESYPLEKSIY</sequence>
<gene>
    <name evidence="2" type="ORF">INF28_02020</name>
</gene>
<dbReference type="EMBL" id="JADCKB010000002">
    <property type="protein sequence ID" value="MBE5039247.1"/>
    <property type="molecule type" value="Genomic_DNA"/>
</dbReference>
<dbReference type="Proteomes" id="UP000806542">
    <property type="component" value="Unassembled WGS sequence"/>
</dbReference>
<dbReference type="Gene3D" id="1.10.260.40">
    <property type="entry name" value="lambda repressor-like DNA-binding domains"/>
    <property type="match status" value="1"/>
</dbReference>
<dbReference type="InterPro" id="IPR010982">
    <property type="entry name" value="Lambda_DNA-bd_dom_sf"/>
</dbReference>
<keyword evidence="3" id="KW-1185">Reference proteome</keyword>
<organism evidence="2 3">
    <name type="scientific">Ructibacterium gallinarum</name>
    <dbReference type="NCBI Taxonomy" id="2779355"/>
    <lineage>
        <taxon>Bacteria</taxon>
        <taxon>Bacillati</taxon>
        <taxon>Bacillota</taxon>
        <taxon>Clostridia</taxon>
        <taxon>Eubacteriales</taxon>
        <taxon>Oscillospiraceae</taxon>
        <taxon>Ructibacterium</taxon>
    </lineage>
</organism>
<dbReference type="InterPro" id="IPR001387">
    <property type="entry name" value="Cro/C1-type_HTH"/>
</dbReference>
<comment type="caution">
    <text evidence="2">The sequence shown here is derived from an EMBL/GenBank/DDBJ whole genome shotgun (WGS) entry which is preliminary data.</text>
</comment>
<dbReference type="SUPFAM" id="SSF47413">
    <property type="entry name" value="lambda repressor-like DNA-binding domains"/>
    <property type="match status" value="1"/>
</dbReference>
<dbReference type="AlphaFoldDB" id="A0A9D5LYJ0"/>
<feature type="domain" description="HTH cro/C1-type" evidence="1">
    <location>
        <begin position="1"/>
        <end position="42"/>
    </location>
</feature>
<protein>
    <submittedName>
        <fullName evidence="2">Helix-turn-helix transcriptional regulator</fullName>
    </submittedName>
</protein>
<evidence type="ECO:0000313" key="3">
    <source>
        <dbReference type="Proteomes" id="UP000806542"/>
    </source>
</evidence>
<reference evidence="2" key="1">
    <citation type="submission" date="2020-10" db="EMBL/GenBank/DDBJ databases">
        <title>ChiBAC.</title>
        <authorList>
            <person name="Zenner C."/>
            <person name="Hitch T.C.A."/>
            <person name="Clavel T."/>
        </authorList>
    </citation>
    <scope>NUCLEOTIDE SEQUENCE</scope>
    <source>
        <strain evidence="2">DSM 107454</strain>
    </source>
</reference>
<dbReference type="Pfam" id="PF01381">
    <property type="entry name" value="HTH_3"/>
    <property type="match status" value="1"/>
</dbReference>
<dbReference type="CDD" id="cd00093">
    <property type="entry name" value="HTH_XRE"/>
    <property type="match status" value="1"/>
</dbReference>
<name>A0A9D5LYJ0_9FIRM</name>
<dbReference type="PROSITE" id="PS50943">
    <property type="entry name" value="HTH_CROC1"/>
    <property type="match status" value="1"/>
</dbReference>